<evidence type="ECO:0000256" key="1">
    <source>
        <dbReference type="SAM" id="MobiDB-lite"/>
    </source>
</evidence>
<evidence type="ECO:0000313" key="4">
    <source>
        <dbReference type="Proteomes" id="UP001303647"/>
    </source>
</evidence>
<keyword evidence="2" id="KW-0732">Signal</keyword>
<feature type="region of interest" description="Disordered" evidence="1">
    <location>
        <begin position="194"/>
        <end position="235"/>
    </location>
</feature>
<feature type="chain" id="PRO_5043021822" evidence="2">
    <location>
        <begin position="19"/>
        <end position="259"/>
    </location>
</feature>
<reference evidence="3" key="2">
    <citation type="submission" date="2023-05" db="EMBL/GenBank/DDBJ databases">
        <authorList>
            <consortium name="Lawrence Berkeley National Laboratory"/>
            <person name="Steindorff A."/>
            <person name="Hensen N."/>
            <person name="Bonometti L."/>
            <person name="Westerberg I."/>
            <person name="Brannstrom I.O."/>
            <person name="Guillou S."/>
            <person name="Cros-Aarteil S."/>
            <person name="Calhoun S."/>
            <person name="Haridas S."/>
            <person name="Kuo A."/>
            <person name="Mondo S."/>
            <person name="Pangilinan J."/>
            <person name="Riley R."/>
            <person name="Labutti K."/>
            <person name="Andreopoulos B."/>
            <person name="Lipzen A."/>
            <person name="Chen C."/>
            <person name="Yanf M."/>
            <person name="Daum C."/>
            <person name="Ng V."/>
            <person name="Clum A."/>
            <person name="Ohm R."/>
            <person name="Martin F."/>
            <person name="Silar P."/>
            <person name="Natvig D."/>
            <person name="Lalanne C."/>
            <person name="Gautier V."/>
            <person name="Ament-Velasquez S.L."/>
            <person name="Kruys A."/>
            <person name="Hutchinson M.I."/>
            <person name="Powell A.J."/>
            <person name="Barry K."/>
            <person name="Miller A.N."/>
            <person name="Grigoriev I.V."/>
            <person name="Debuchy R."/>
            <person name="Gladieux P."/>
            <person name="Thoren M.H."/>
            <person name="Johannesson H."/>
        </authorList>
    </citation>
    <scope>NUCLEOTIDE SEQUENCE</scope>
    <source>
        <strain evidence="3">CBS 359.72</strain>
    </source>
</reference>
<dbReference type="AlphaFoldDB" id="A0AAN7CNE1"/>
<feature type="compositionally biased region" description="Low complexity" evidence="1">
    <location>
        <begin position="198"/>
        <end position="235"/>
    </location>
</feature>
<evidence type="ECO:0000256" key="2">
    <source>
        <dbReference type="SAM" id="SignalP"/>
    </source>
</evidence>
<feature type="region of interest" description="Disordered" evidence="1">
    <location>
        <begin position="108"/>
        <end position="127"/>
    </location>
</feature>
<feature type="signal peptide" evidence="2">
    <location>
        <begin position="1"/>
        <end position="18"/>
    </location>
</feature>
<feature type="compositionally biased region" description="Low complexity" evidence="1">
    <location>
        <begin position="112"/>
        <end position="127"/>
    </location>
</feature>
<gene>
    <name evidence="3" type="ORF">C7999DRAFT_44339</name>
</gene>
<dbReference type="Proteomes" id="UP001303647">
    <property type="component" value="Unassembled WGS sequence"/>
</dbReference>
<protein>
    <submittedName>
        <fullName evidence="3">Uncharacterized protein</fullName>
    </submittedName>
</protein>
<sequence length="259" mass="26702">MHPPVALCLLAVAGAANAVLVEGTALIPGFLPGQPRVRGAGLLVRDQNPFCTTESTCAECFGEGSLICDGIGCFNPDEYEQCCAGATVCVAKDNDCCEKFGGPGVTGKAGVPTATEPATPTPSSDPSLSFDCYRGDKGEECCQRAPKPPLHWCSGDFPKFWCYNAENQYCCTNGVVCDEEGCCEDLFDESTTHPWKPAGTSTAAGSASKSTVTEPPTSSTATTTPDSASTATTTSGAGSLTGPRYIALGFAALGLALFY</sequence>
<reference evidence="3" key="1">
    <citation type="journal article" date="2023" name="Mol. Phylogenet. Evol.">
        <title>Genome-scale phylogeny and comparative genomics of the fungal order Sordariales.</title>
        <authorList>
            <person name="Hensen N."/>
            <person name="Bonometti L."/>
            <person name="Westerberg I."/>
            <person name="Brannstrom I.O."/>
            <person name="Guillou S."/>
            <person name="Cros-Aarteil S."/>
            <person name="Calhoun S."/>
            <person name="Haridas S."/>
            <person name="Kuo A."/>
            <person name="Mondo S."/>
            <person name="Pangilinan J."/>
            <person name="Riley R."/>
            <person name="LaButti K."/>
            <person name="Andreopoulos B."/>
            <person name="Lipzen A."/>
            <person name="Chen C."/>
            <person name="Yan M."/>
            <person name="Daum C."/>
            <person name="Ng V."/>
            <person name="Clum A."/>
            <person name="Steindorff A."/>
            <person name="Ohm R.A."/>
            <person name="Martin F."/>
            <person name="Silar P."/>
            <person name="Natvig D.O."/>
            <person name="Lalanne C."/>
            <person name="Gautier V."/>
            <person name="Ament-Velasquez S.L."/>
            <person name="Kruys A."/>
            <person name="Hutchinson M.I."/>
            <person name="Powell A.J."/>
            <person name="Barry K."/>
            <person name="Miller A.N."/>
            <person name="Grigoriev I.V."/>
            <person name="Debuchy R."/>
            <person name="Gladieux P."/>
            <person name="Hiltunen Thoren M."/>
            <person name="Johannesson H."/>
        </authorList>
    </citation>
    <scope>NUCLEOTIDE SEQUENCE</scope>
    <source>
        <strain evidence="3">CBS 359.72</strain>
    </source>
</reference>
<evidence type="ECO:0000313" key="3">
    <source>
        <dbReference type="EMBL" id="KAK4243923.1"/>
    </source>
</evidence>
<accession>A0AAN7CNE1</accession>
<dbReference type="EMBL" id="MU857770">
    <property type="protein sequence ID" value="KAK4243923.1"/>
    <property type="molecule type" value="Genomic_DNA"/>
</dbReference>
<organism evidence="3 4">
    <name type="scientific">Corynascus novoguineensis</name>
    <dbReference type="NCBI Taxonomy" id="1126955"/>
    <lineage>
        <taxon>Eukaryota</taxon>
        <taxon>Fungi</taxon>
        <taxon>Dikarya</taxon>
        <taxon>Ascomycota</taxon>
        <taxon>Pezizomycotina</taxon>
        <taxon>Sordariomycetes</taxon>
        <taxon>Sordariomycetidae</taxon>
        <taxon>Sordariales</taxon>
        <taxon>Chaetomiaceae</taxon>
        <taxon>Corynascus</taxon>
    </lineage>
</organism>
<name>A0AAN7CNE1_9PEZI</name>
<comment type="caution">
    <text evidence="3">The sequence shown here is derived from an EMBL/GenBank/DDBJ whole genome shotgun (WGS) entry which is preliminary data.</text>
</comment>
<proteinExistence type="predicted"/>
<keyword evidence="4" id="KW-1185">Reference proteome</keyword>